<dbReference type="Proteomes" id="UP000295244">
    <property type="component" value="Unassembled WGS sequence"/>
</dbReference>
<accession>A0A4R1BFK3</accession>
<evidence type="ECO:0000313" key="2">
    <source>
        <dbReference type="EMBL" id="TCJ15897.1"/>
    </source>
</evidence>
<proteinExistence type="predicted"/>
<organism evidence="2 3">
    <name type="scientific">Rubrobacter taiwanensis</name>
    <dbReference type="NCBI Taxonomy" id="185139"/>
    <lineage>
        <taxon>Bacteria</taxon>
        <taxon>Bacillati</taxon>
        <taxon>Actinomycetota</taxon>
        <taxon>Rubrobacteria</taxon>
        <taxon>Rubrobacterales</taxon>
        <taxon>Rubrobacteraceae</taxon>
        <taxon>Rubrobacter</taxon>
    </lineage>
</organism>
<protein>
    <submittedName>
        <fullName evidence="2">Uncharacterized protein</fullName>
    </submittedName>
</protein>
<comment type="caution">
    <text evidence="2">The sequence shown here is derived from an EMBL/GenBank/DDBJ whole genome shotgun (WGS) entry which is preliminary data.</text>
</comment>
<dbReference type="OrthoDB" id="5242616at2"/>
<feature type="region of interest" description="Disordered" evidence="1">
    <location>
        <begin position="189"/>
        <end position="210"/>
    </location>
</feature>
<dbReference type="RefSeq" id="WP_132692094.1">
    <property type="nucleotide sequence ID" value="NZ_SKBU01000020.1"/>
</dbReference>
<dbReference type="EMBL" id="SKBU01000020">
    <property type="protein sequence ID" value="TCJ15897.1"/>
    <property type="molecule type" value="Genomic_DNA"/>
</dbReference>
<sequence>MASFEENALARLRRYRRAADETVRLVGEVERAARRFAGRLFGGLEYTATLARRAGFDGLRTERVGDALRVEVAVRPGMESSALFGLVPGAAAETEETLMHEELSGWPEHPGGYSARVLGWSSAAGERPCQIFAVYRDGVWKTDGLFVIRSRGHLGDPDEVMRGFCLRILGRIIDLAALTEGAGRRWTDGEFPPEDYLRGTKPPTDLRWPR</sequence>
<reference evidence="2 3" key="1">
    <citation type="submission" date="2019-03" db="EMBL/GenBank/DDBJ databases">
        <title>Whole genome sequence of a novel Rubrobacter taiwanensis strain, isolated from Yellowstone National Park.</title>
        <authorList>
            <person name="Freed S."/>
            <person name="Ramaley R.F."/>
            <person name="Kyndt J.A."/>
        </authorList>
    </citation>
    <scope>NUCLEOTIDE SEQUENCE [LARGE SCALE GENOMIC DNA]</scope>
    <source>
        <strain evidence="2 3">Yellowstone</strain>
    </source>
</reference>
<gene>
    <name evidence="2" type="ORF">E0L93_11610</name>
</gene>
<evidence type="ECO:0000313" key="3">
    <source>
        <dbReference type="Proteomes" id="UP000295244"/>
    </source>
</evidence>
<dbReference type="AlphaFoldDB" id="A0A4R1BFK3"/>
<keyword evidence="3" id="KW-1185">Reference proteome</keyword>
<evidence type="ECO:0000256" key="1">
    <source>
        <dbReference type="SAM" id="MobiDB-lite"/>
    </source>
</evidence>
<name>A0A4R1BFK3_9ACTN</name>